<dbReference type="PANTHER" id="PTHR43649">
    <property type="entry name" value="ARABINOSE-BINDING PROTEIN-RELATED"/>
    <property type="match status" value="1"/>
</dbReference>
<dbReference type="Proteomes" id="UP000190675">
    <property type="component" value="Chromosome I"/>
</dbReference>
<accession>A0A1M5QBU0</accession>
<organism evidence="6 7">
    <name type="scientific">Bradyrhizobium erythrophlei</name>
    <dbReference type="NCBI Taxonomy" id="1437360"/>
    <lineage>
        <taxon>Bacteria</taxon>
        <taxon>Pseudomonadati</taxon>
        <taxon>Pseudomonadota</taxon>
        <taxon>Alphaproteobacteria</taxon>
        <taxon>Hyphomicrobiales</taxon>
        <taxon>Nitrobacteraceae</taxon>
        <taxon>Bradyrhizobium</taxon>
    </lineage>
</organism>
<sequence length="441" mass="47889">MSHFTTDRRSLLKGGATMLAAAATMSSDQLLGYAKAWAQTAQWKPEAGAKINLLRWKRFVESEDVAFMKIVDAFQKATGVTINVSNESYDDIQPKASVAANTGQGLDMVWGLYTLPFLFPNKCTDMTDVADYLGKKSGGWFPSGEAYGKLDGKWIGIPVAATGGLVNYRISAMEKAGFKEFPKDLAGFSELVKAMNKNGTPGGMALGHASGDANGWTHWALWAHGGNLIDKDNKVVINSPETAKALEYVKGLYDNFVPGTASWNDSSNNKAFLAGQLFLTVNGISIYVTAKKENPQIAEDMNHAHLPAGLDGKTREMHLGFPILVYNFTKYPQACKAFTAFLLEPEQFNPWIEAAQGYLSHFLKAYDANPIWTADPKNTPYREVAATATTPAGVGKLGENAAAAIADFVLVDMFANYCTGREDVKTAMASAERSAKRIFRA</sequence>
<dbReference type="AlphaFoldDB" id="A0A1M5QBU0"/>
<dbReference type="SUPFAM" id="SSF53850">
    <property type="entry name" value="Periplasmic binding protein-like II"/>
    <property type="match status" value="1"/>
</dbReference>
<comment type="similarity">
    <text evidence="2">Belongs to the bacterial solute-binding protein 1 family.</text>
</comment>
<comment type="subcellular location">
    <subcellularLocation>
        <location evidence="1">Periplasm</location>
    </subcellularLocation>
</comment>
<dbReference type="Gene3D" id="3.40.190.10">
    <property type="entry name" value="Periplasmic binding protein-like II"/>
    <property type="match status" value="1"/>
</dbReference>
<keyword evidence="3" id="KW-0813">Transport</keyword>
<dbReference type="GO" id="GO:0042597">
    <property type="term" value="C:periplasmic space"/>
    <property type="evidence" value="ECO:0007669"/>
    <property type="project" value="UniProtKB-SubCell"/>
</dbReference>
<dbReference type="OrthoDB" id="9795569at2"/>
<evidence type="ECO:0000256" key="3">
    <source>
        <dbReference type="ARBA" id="ARBA00022448"/>
    </source>
</evidence>
<evidence type="ECO:0000256" key="2">
    <source>
        <dbReference type="ARBA" id="ARBA00008520"/>
    </source>
</evidence>
<dbReference type="PROSITE" id="PS51318">
    <property type="entry name" value="TAT"/>
    <property type="match status" value="1"/>
</dbReference>
<evidence type="ECO:0000256" key="4">
    <source>
        <dbReference type="ARBA" id="ARBA00022729"/>
    </source>
</evidence>
<keyword evidence="5" id="KW-0574">Periplasm</keyword>
<proteinExistence type="inferred from homology"/>
<dbReference type="PANTHER" id="PTHR43649:SF34">
    <property type="entry name" value="ABC TRANSPORTER PERIPLASMIC-BINDING PROTEIN YCJN-RELATED"/>
    <property type="match status" value="1"/>
</dbReference>
<gene>
    <name evidence="6" type="ORF">SAMN05444169_5829</name>
</gene>
<dbReference type="InterPro" id="IPR006059">
    <property type="entry name" value="SBP"/>
</dbReference>
<keyword evidence="4" id="KW-0732">Signal</keyword>
<name>A0A1M5QBU0_9BRAD</name>
<dbReference type="InterPro" id="IPR050490">
    <property type="entry name" value="Bact_solute-bd_prot1"/>
</dbReference>
<dbReference type="RefSeq" id="WP_079568895.1">
    <property type="nucleotide sequence ID" value="NZ_LT670818.1"/>
</dbReference>
<evidence type="ECO:0000313" key="7">
    <source>
        <dbReference type="Proteomes" id="UP000190675"/>
    </source>
</evidence>
<protein>
    <submittedName>
        <fullName evidence="6">Carbohydrate ABC transporter substrate-binding protein, CUT1 family</fullName>
    </submittedName>
</protein>
<evidence type="ECO:0000256" key="1">
    <source>
        <dbReference type="ARBA" id="ARBA00004418"/>
    </source>
</evidence>
<evidence type="ECO:0000256" key="5">
    <source>
        <dbReference type="ARBA" id="ARBA00022764"/>
    </source>
</evidence>
<dbReference type="EMBL" id="LT670818">
    <property type="protein sequence ID" value="SHH11555.1"/>
    <property type="molecule type" value="Genomic_DNA"/>
</dbReference>
<dbReference type="InterPro" id="IPR006311">
    <property type="entry name" value="TAT_signal"/>
</dbReference>
<dbReference type="Pfam" id="PF13416">
    <property type="entry name" value="SBP_bac_8"/>
    <property type="match status" value="1"/>
</dbReference>
<reference evidence="6 7" key="1">
    <citation type="submission" date="2016-11" db="EMBL/GenBank/DDBJ databases">
        <authorList>
            <person name="Jaros S."/>
            <person name="Januszkiewicz K."/>
            <person name="Wedrychowicz H."/>
        </authorList>
    </citation>
    <scope>NUCLEOTIDE SEQUENCE [LARGE SCALE GENOMIC DNA]</scope>
    <source>
        <strain evidence="6 7">GAS242</strain>
    </source>
</reference>
<evidence type="ECO:0000313" key="6">
    <source>
        <dbReference type="EMBL" id="SHH11555.1"/>
    </source>
</evidence>